<keyword evidence="2" id="KW-1185">Reference proteome</keyword>
<gene>
    <name evidence="1" type="ORF">N0K08_00980</name>
</gene>
<evidence type="ECO:0000313" key="2">
    <source>
        <dbReference type="Proteomes" id="UP001525968"/>
    </source>
</evidence>
<proteinExistence type="predicted"/>
<dbReference type="Gene3D" id="1.25.40.10">
    <property type="entry name" value="Tetratricopeptide repeat domain"/>
    <property type="match status" value="1"/>
</dbReference>
<organism evidence="1 2">
    <name type="scientific">Acidovorax bellezanensis</name>
    <dbReference type="NCBI Taxonomy" id="2976702"/>
    <lineage>
        <taxon>Bacteria</taxon>
        <taxon>Pseudomonadati</taxon>
        <taxon>Pseudomonadota</taxon>
        <taxon>Betaproteobacteria</taxon>
        <taxon>Burkholderiales</taxon>
        <taxon>Comamonadaceae</taxon>
        <taxon>Acidovorax</taxon>
    </lineage>
</organism>
<dbReference type="InterPro" id="IPR019734">
    <property type="entry name" value="TPR_rpt"/>
</dbReference>
<dbReference type="InterPro" id="IPR011990">
    <property type="entry name" value="TPR-like_helical_dom_sf"/>
</dbReference>
<dbReference type="SUPFAM" id="SSF48452">
    <property type="entry name" value="TPR-like"/>
    <property type="match status" value="1"/>
</dbReference>
<sequence length="112" mass="12181">MREKLEQLLAAGRDSALLRFGLGNACLQAGDAEAAVLHLTQATQQQASYSAAWKLLGRALHQLERLDAAQAAWTRGLEVAQQQGDAQSAKEMAVFLRRLQRQQAHAGDGSDR</sequence>
<dbReference type="EMBL" id="JAODYH010000001">
    <property type="protein sequence ID" value="MCT9809195.1"/>
    <property type="molecule type" value="Genomic_DNA"/>
</dbReference>
<reference evidence="1 2" key="1">
    <citation type="submission" date="2022-09" db="EMBL/GenBank/DDBJ databases">
        <title>Draft genome of isolate Be4.</title>
        <authorList>
            <person name="Sanchez-Castro I."/>
            <person name="Martinez-Rodriguez P."/>
            <person name="Descostes M."/>
            <person name="Merroun M."/>
        </authorList>
    </citation>
    <scope>NUCLEOTIDE SEQUENCE [LARGE SCALE GENOMIC DNA]</scope>
    <source>
        <strain evidence="1 2">Be4</strain>
    </source>
</reference>
<evidence type="ECO:0000313" key="1">
    <source>
        <dbReference type="EMBL" id="MCT9809195.1"/>
    </source>
</evidence>
<dbReference type="RefSeq" id="WP_261498123.1">
    <property type="nucleotide sequence ID" value="NZ_JAODYH010000001.1"/>
</dbReference>
<protein>
    <recommendedName>
        <fullName evidence="3">Tetratricopeptide repeat protein</fullName>
    </recommendedName>
</protein>
<dbReference type="Proteomes" id="UP001525968">
    <property type="component" value="Unassembled WGS sequence"/>
</dbReference>
<evidence type="ECO:0008006" key="3">
    <source>
        <dbReference type="Google" id="ProtNLM"/>
    </source>
</evidence>
<dbReference type="Pfam" id="PF14559">
    <property type="entry name" value="TPR_19"/>
    <property type="match status" value="1"/>
</dbReference>
<accession>A0ABT2PGA0</accession>
<comment type="caution">
    <text evidence="1">The sequence shown here is derived from an EMBL/GenBank/DDBJ whole genome shotgun (WGS) entry which is preliminary data.</text>
</comment>
<name>A0ABT2PGA0_9BURK</name>
<dbReference type="SMART" id="SM00028">
    <property type="entry name" value="TPR"/>
    <property type="match status" value="2"/>
</dbReference>